<proteinExistence type="predicted"/>
<reference evidence="2 3" key="1">
    <citation type="journal article" date="2014" name="PLoS ONE">
        <title>Global Analysis of Gene Expression Profiles in Physic Nut (Jatropha curcas L.) Seedlings Exposed to Salt Stress.</title>
        <authorList>
            <person name="Zhang L."/>
            <person name="Zhang C."/>
            <person name="Wu P."/>
            <person name="Chen Y."/>
            <person name="Li M."/>
            <person name="Jiang H."/>
            <person name="Wu G."/>
        </authorList>
    </citation>
    <scope>NUCLEOTIDE SEQUENCE [LARGE SCALE GENOMIC DNA]</scope>
    <source>
        <strain evidence="3">cv. GZQX0401</strain>
        <tissue evidence="2">Young leaves</tissue>
    </source>
</reference>
<dbReference type="PANTHER" id="PTHR46781:SF2">
    <property type="entry name" value="ALPHA 1,4-GLYCOSYLTRANSFERASE FAMILY PROTEIN"/>
    <property type="match status" value="1"/>
</dbReference>
<organism evidence="2 3">
    <name type="scientific">Jatropha curcas</name>
    <name type="common">Barbados nut</name>
    <dbReference type="NCBI Taxonomy" id="180498"/>
    <lineage>
        <taxon>Eukaryota</taxon>
        <taxon>Viridiplantae</taxon>
        <taxon>Streptophyta</taxon>
        <taxon>Embryophyta</taxon>
        <taxon>Tracheophyta</taxon>
        <taxon>Spermatophyta</taxon>
        <taxon>Magnoliopsida</taxon>
        <taxon>eudicotyledons</taxon>
        <taxon>Gunneridae</taxon>
        <taxon>Pentapetalae</taxon>
        <taxon>rosids</taxon>
        <taxon>fabids</taxon>
        <taxon>Malpighiales</taxon>
        <taxon>Euphorbiaceae</taxon>
        <taxon>Crotonoideae</taxon>
        <taxon>Jatropheae</taxon>
        <taxon>Jatropha</taxon>
    </lineage>
</organism>
<gene>
    <name evidence="2" type="ORF">JCGZ_25036</name>
</gene>
<feature type="domain" description="Alpha 1,4-glycosyltransferase" evidence="1">
    <location>
        <begin position="260"/>
        <end position="381"/>
    </location>
</feature>
<protein>
    <recommendedName>
        <fullName evidence="1">Alpha 1,4-glycosyltransferase domain-containing protein</fullName>
    </recommendedName>
</protein>
<dbReference type="PANTHER" id="PTHR46781">
    <property type="entry name" value="ALPHA 1,4-GLYCOSYLTRANSFERASE FAMILY PROTEIN"/>
    <property type="match status" value="1"/>
</dbReference>
<evidence type="ECO:0000313" key="2">
    <source>
        <dbReference type="EMBL" id="KDP24472.1"/>
    </source>
</evidence>
<dbReference type="EMBL" id="KK915111">
    <property type="protein sequence ID" value="KDP24472.1"/>
    <property type="molecule type" value="Genomic_DNA"/>
</dbReference>
<dbReference type="InterPro" id="IPR007577">
    <property type="entry name" value="GlycoTrfase_DXD_sugar-bd_CS"/>
</dbReference>
<sequence length="384" mass="44327">MVHISSSLIEVKEFDSEVSQIHKTERIMKSTIREHIQLHSTHELIIEEVVYTENQNSLVPPFNVTEAERIQWFREKLPEIKIFKSNNSSQEYHNRVLEFFDKKCEVKFFMTWISPVQSFTRREFIAIESLFKAHPCGCLMILSESLDSKKGYGILKPLIDRRFKVTAVKPDLAFLVKNTPAETWFQEMKNGYKDPGEIPLAQNLSNLLRLLVLYKYGGIYLDTDFIVLKSFIGLRNSIGAQSIDAVSRNWTRLNNAVLVFDREHPVLFKFIEEFAATFDGNKWGHNGPYLVSRVAQKLSGRPGFNFTVLPPMAFYPVNWNKIGGFFKKPGNKADSRWVKAKLLQLSGDTYGVHLWNKQSSRIRIEEGSVMARLISDQCVICEYS</sequence>
<dbReference type="Gene3D" id="3.90.550.20">
    <property type="match status" value="1"/>
</dbReference>
<dbReference type="InterPro" id="IPR007652">
    <property type="entry name" value="A1-4-GlycosylTfrase_dom"/>
</dbReference>
<evidence type="ECO:0000259" key="1">
    <source>
        <dbReference type="Pfam" id="PF04572"/>
    </source>
</evidence>
<dbReference type="Proteomes" id="UP000027138">
    <property type="component" value="Unassembled WGS sequence"/>
</dbReference>
<dbReference type="InterPro" id="IPR044789">
    <property type="entry name" value="Put_A1-4-GlycosylTfrase_plant"/>
</dbReference>
<evidence type="ECO:0000313" key="3">
    <source>
        <dbReference type="Proteomes" id="UP000027138"/>
    </source>
</evidence>
<dbReference type="InterPro" id="IPR029044">
    <property type="entry name" value="Nucleotide-diphossugar_trans"/>
</dbReference>
<dbReference type="Pfam" id="PF04488">
    <property type="entry name" value="Gly_transf_sug"/>
    <property type="match status" value="1"/>
</dbReference>
<accession>A0A067JKQ3</accession>
<dbReference type="AlphaFoldDB" id="A0A067JKQ3"/>
<name>A0A067JKQ3_JATCU</name>
<keyword evidence="3" id="KW-1185">Reference proteome</keyword>
<dbReference type="OrthoDB" id="409543at2759"/>
<dbReference type="STRING" id="180498.A0A067JKQ3"/>
<dbReference type="Pfam" id="PF04572">
    <property type="entry name" value="Gb3_synth"/>
    <property type="match status" value="1"/>
</dbReference>
<dbReference type="SUPFAM" id="SSF53448">
    <property type="entry name" value="Nucleotide-diphospho-sugar transferases"/>
    <property type="match status" value="1"/>
</dbReference>